<accession>A0AAU9XSL3</accession>
<sequence>MLEAKENIEVSLQEELLNVTSTQTNITLDEGSTTTLNCRVIFSEAFAVVVYRLLNGKIVPKPEVLHQEVNGMSLANKVKRLSIRLELKHVSLA</sequence>
<gene>
    <name evidence="1" type="ORF">PMEA_00027695</name>
</gene>
<name>A0AAU9XSL3_9CNID</name>
<reference evidence="1 2" key="1">
    <citation type="submission" date="2022-05" db="EMBL/GenBank/DDBJ databases">
        <authorList>
            <consortium name="Genoscope - CEA"/>
            <person name="William W."/>
        </authorList>
    </citation>
    <scope>NUCLEOTIDE SEQUENCE [LARGE SCALE GENOMIC DNA]</scope>
</reference>
<evidence type="ECO:0000313" key="2">
    <source>
        <dbReference type="Proteomes" id="UP001159428"/>
    </source>
</evidence>
<dbReference type="AlphaFoldDB" id="A0AAU9XSL3"/>
<evidence type="ECO:0000313" key="1">
    <source>
        <dbReference type="EMBL" id="CAH3154752.1"/>
    </source>
</evidence>
<dbReference type="Proteomes" id="UP001159428">
    <property type="component" value="Unassembled WGS sequence"/>
</dbReference>
<protein>
    <submittedName>
        <fullName evidence="1">Uncharacterized protein</fullName>
    </submittedName>
</protein>
<proteinExistence type="predicted"/>
<keyword evidence="2" id="KW-1185">Reference proteome</keyword>
<comment type="caution">
    <text evidence="1">The sequence shown here is derived from an EMBL/GenBank/DDBJ whole genome shotgun (WGS) entry which is preliminary data.</text>
</comment>
<dbReference type="EMBL" id="CALNXJ010000056">
    <property type="protein sequence ID" value="CAH3154752.1"/>
    <property type="molecule type" value="Genomic_DNA"/>
</dbReference>
<organism evidence="1 2">
    <name type="scientific">Pocillopora meandrina</name>
    <dbReference type="NCBI Taxonomy" id="46732"/>
    <lineage>
        <taxon>Eukaryota</taxon>
        <taxon>Metazoa</taxon>
        <taxon>Cnidaria</taxon>
        <taxon>Anthozoa</taxon>
        <taxon>Hexacorallia</taxon>
        <taxon>Scleractinia</taxon>
        <taxon>Astrocoeniina</taxon>
        <taxon>Pocilloporidae</taxon>
        <taxon>Pocillopora</taxon>
    </lineage>
</organism>